<dbReference type="STRING" id="1150625.Q75_07185"/>
<dbReference type="InterPro" id="IPR024787">
    <property type="entry name" value="EcsC"/>
</dbReference>
<dbReference type="EMBL" id="LDYG01000026">
    <property type="protein sequence ID" value="KUP06856.1"/>
    <property type="molecule type" value="Genomic_DNA"/>
</dbReference>
<accession>A0A147K930</accession>
<dbReference type="AlphaFoldDB" id="A0A147K930"/>
<evidence type="ECO:0008006" key="3">
    <source>
        <dbReference type="Google" id="ProtNLM"/>
    </source>
</evidence>
<protein>
    <recommendedName>
        <fullName evidence="3">EcsC</fullName>
    </recommendedName>
</protein>
<proteinExistence type="predicted"/>
<dbReference type="PANTHER" id="PTHR41260:SF1">
    <property type="entry name" value="PROTEIN ECSC"/>
    <property type="match status" value="1"/>
</dbReference>
<gene>
    <name evidence="1" type="ORF">Q75_07185</name>
</gene>
<sequence>MYNHPYNQKVQRELELWERRVTKKPSSIKRSGTTVQKIVAKNTPETVHRTITESMKILIQAILLGTYKPLKRGKGKYKLSSLEQKDEELLQLQKKYQKLGAVEGAGTGFGGILLGMVDFPALLSIKFGFLYEAASIYGFYTNVKEERVFMLLIFQLAFSSEAHKRKILNYIKDWDKAKEDLELINWRELQQEYRDSIDLVKLFQLAPGLGGVVGGVANYYLIGTLAETAKNSYRHRILSTHAHF</sequence>
<evidence type="ECO:0000313" key="1">
    <source>
        <dbReference type="EMBL" id="KUP06856.1"/>
    </source>
</evidence>
<dbReference type="Proteomes" id="UP000074108">
    <property type="component" value="Unassembled WGS sequence"/>
</dbReference>
<organism evidence="1 2">
    <name type="scientific">Bacillus coahuilensis p1.1.43</name>
    <dbReference type="NCBI Taxonomy" id="1150625"/>
    <lineage>
        <taxon>Bacteria</taxon>
        <taxon>Bacillati</taxon>
        <taxon>Bacillota</taxon>
        <taxon>Bacilli</taxon>
        <taxon>Bacillales</taxon>
        <taxon>Bacillaceae</taxon>
        <taxon>Bacillus</taxon>
    </lineage>
</organism>
<reference evidence="1 2" key="1">
    <citation type="journal article" date="2016" name="Front. Microbiol.">
        <title>Microevolution Analysis of Bacillus coahuilensis Unveils Differences in Phosphorus Acquisition Strategies and Their Regulation.</title>
        <authorList>
            <person name="Gomez-Lunar Z."/>
            <person name="Hernandez-Gonzalez I."/>
            <person name="Rodriguez-Torres M.D."/>
            <person name="Souza V."/>
            <person name="Olmedo-Alvarez G."/>
        </authorList>
    </citation>
    <scope>NUCLEOTIDE SEQUENCE [LARGE SCALE GENOMIC DNA]</scope>
    <source>
        <strain evidence="2">p1.1.43</strain>
    </source>
</reference>
<dbReference type="PATRIC" id="fig|1150625.3.peg.1507"/>
<evidence type="ECO:0000313" key="2">
    <source>
        <dbReference type="Proteomes" id="UP000074108"/>
    </source>
</evidence>
<name>A0A147K930_9BACI</name>
<dbReference type="OrthoDB" id="1705901at2"/>
<dbReference type="Pfam" id="PF12787">
    <property type="entry name" value="EcsC"/>
    <property type="match status" value="1"/>
</dbReference>
<dbReference type="RefSeq" id="WP_059350900.1">
    <property type="nucleotide sequence ID" value="NZ_LDYG01000026.1"/>
</dbReference>
<dbReference type="PANTHER" id="PTHR41260">
    <property type="entry name" value="PROTEIN ECSC"/>
    <property type="match status" value="1"/>
</dbReference>
<keyword evidence="2" id="KW-1185">Reference proteome</keyword>
<comment type="caution">
    <text evidence="1">The sequence shown here is derived from an EMBL/GenBank/DDBJ whole genome shotgun (WGS) entry which is preliminary data.</text>
</comment>